<dbReference type="Proteomes" id="UP000724874">
    <property type="component" value="Unassembled WGS sequence"/>
</dbReference>
<feature type="compositionally biased region" description="Polar residues" evidence="1">
    <location>
        <begin position="231"/>
        <end position="243"/>
    </location>
</feature>
<accession>A0A9P5NEW3</accession>
<organism evidence="2 3">
    <name type="scientific">Gymnopilus junonius</name>
    <name type="common">Spectacular rustgill mushroom</name>
    <name type="synonym">Gymnopilus spectabilis subsp. junonius</name>
    <dbReference type="NCBI Taxonomy" id="109634"/>
    <lineage>
        <taxon>Eukaryota</taxon>
        <taxon>Fungi</taxon>
        <taxon>Dikarya</taxon>
        <taxon>Basidiomycota</taxon>
        <taxon>Agaricomycotina</taxon>
        <taxon>Agaricomycetes</taxon>
        <taxon>Agaricomycetidae</taxon>
        <taxon>Agaricales</taxon>
        <taxon>Agaricineae</taxon>
        <taxon>Hymenogastraceae</taxon>
        <taxon>Gymnopilus</taxon>
    </lineage>
</organism>
<keyword evidence="3" id="KW-1185">Reference proteome</keyword>
<comment type="caution">
    <text evidence="2">The sequence shown here is derived from an EMBL/GenBank/DDBJ whole genome shotgun (WGS) entry which is preliminary data.</text>
</comment>
<feature type="region of interest" description="Disordered" evidence="1">
    <location>
        <begin position="223"/>
        <end position="243"/>
    </location>
</feature>
<feature type="non-terminal residue" evidence="2">
    <location>
        <position position="243"/>
    </location>
</feature>
<name>A0A9P5NEW3_GYMJU</name>
<reference evidence="2" key="1">
    <citation type="submission" date="2020-11" db="EMBL/GenBank/DDBJ databases">
        <authorList>
            <consortium name="DOE Joint Genome Institute"/>
            <person name="Ahrendt S."/>
            <person name="Riley R."/>
            <person name="Andreopoulos W."/>
            <person name="LaButti K."/>
            <person name="Pangilinan J."/>
            <person name="Ruiz-duenas F.J."/>
            <person name="Barrasa J.M."/>
            <person name="Sanchez-Garcia M."/>
            <person name="Camarero S."/>
            <person name="Miyauchi S."/>
            <person name="Serrano A."/>
            <person name="Linde D."/>
            <person name="Babiker R."/>
            <person name="Drula E."/>
            <person name="Ayuso-Fernandez I."/>
            <person name="Pacheco R."/>
            <person name="Padilla G."/>
            <person name="Ferreira P."/>
            <person name="Barriuso J."/>
            <person name="Kellner H."/>
            <person name="Castanera R."/>
            <person name="Alfaro M."/>
            <person name="Ramirez L."/>
            <person name="Pisabarro A.G."/>
            <person name="Kuo A."/>
            <person name="Tritt A."/>
            <person name="Lipzen A."/>
            <person name="He G."/>
            <person name="Yan M."/>
            <person name="Ng V."/>
            <person name="Cullen D."/>
            <person name="Martin F."/>
            <person name="Rosso M.-N."/>
            <person name="Henrissat B."/>
            <person name="Hibbett D."/>
            <person name="Martinez A.T."/>
            <person name="Grigoriev I.V."/>
        </authorList>
    </citation>
    <scope>NUCLEOTIDE SEQUENCE</scope>
    <source>
        <strain evidence="2">AH 44721</strain>
    </source>
</reference>
<evidence type="ECO:0000313" key="2">
    <source>
        <dbReference type="EMBL" id="KAF8879415.1"/>
    </source>
</evidence>
<gene>
    <name evidence="2" type="ORF">CPB84DRAFT_1828417</name>
</gene>
<protein>
    <submittedName>
        <fullName evidence="2">Uncharacterized protein</fullName>
    </submittedName>
</protein>
<dbReference type="EMBL" id="JADNYJ010000149">
    <property type="protein sequence ID" value="KAF8879415.1"/>
    <property type="molecule type" value="Genomic_DNA"/>
</dbReference>
<evidence type="ECO:0000313" key="3">
    <source>
        <dbReference type="Proteomes" id="UP000724874"/>
    </source>
</evidence>
<dbReference type="AlphaFoldDB" id="A0A9P5NEW3"/>
<proteinExistence type="predicted"/>
<sequence>MEKWGLILELDCVAAVFGRVHTSSLTPSTVAHPNSNPTFHMLPLPPSESNILSTHAPFMRLLLNLQLRHSEHVTFHCIATRPSSLVTVGDPTRSRCQGQRQEKSFLLWNDGEPSVGVENVAVVLAGARTKDSTYSAFSFATVTSWDFTPTSPRHNPQRLSHKYRGYFLPSNIYVLVSIWLIHDGTIALASSRGSVHGVGFNFARTKRDEGCVGREARAERVEEYNGKTRSKGNGSARSWSGGW</sequence>
<evidence type="ECO:0000256" key="1">
    <source>
        <dbReference type="SAM" id="MobiDB-lite"/>
    </source>
</evidence>